<reference evidence="1" key="1">
    <citation type="submission" date="2022-07" db="EMBL/GenBank/DDBJ databases">
        <authorList>
            <person name="Otstavnykh N."/>
            <person name="Isaeva M."/>
            <person name="Bystritskaya E."/>
        </authorList>
    </citation>
    <scope>NUCLEOTIDE SEQUENCE</scope>
    <source>
        <strain evidence="1">KCTC 52189</strain>
    </source>
</reference>
<name>A0AAE3WH73_9RHOB</name>
<dbReference type="AlphaFoldDB" id="A0AAE3WH73"/>
<protein>
    <submittedName>
        <fullName evidence="1">Uncharacterized protein</fullName>
    </submittedName>
</protein>
<comment type="caution">
    <text evidence="1">The sequence shown here is derived from an EMBL/GenBank/DDBJ whole genome shotgun (WGS) entry which is preliminary data.</text>
</comment>
<sequence>MGIDDTIDRFKGREAEWAALCAFDGIEMSDEQFLPEHAPELIEAVWDFVTQTCEEEGLEVPARSAAISELKKLISHGCGD</sequence>
<dbReference type="Proteomes" id="UP001226762">
    <property type="component" value="Unassembled WGS sequence"/>
</dbReference>
<organism evidence="1 2">
    <name type="scientific">Marimonas arenosa</name>
    <dbReference type="NCBI Taxonomy" id="1795305"/>
    <lineage>
        <taxon>Bacteria</taxon>
        <taxon>Pseudomonadati</taxon>
        <taxon>Pseudomonadota</taxon>
        <taxon>Alphaproteobacteria</taxon>
        <taxon>Rhodobacterales</taxon>
        <taxon>Paracoccaceae</taxon>
        <taxon>Marimonas</taxon>
    </lineage>
</organism>
<keyword evidence="2" id="KW-1185">Reference proteome</keyword>
<accession>A0AAE3WH73</accession>
<proteinExistence type="predicted"/>
<evidence type="ECO:0000313" key="2">
    <source>
        <dbReference type="Proteomes" id="UP001226762"/>
    </source>
</evidence>
<evidence type="ECO:0000313" key="1">
    <source>
        <dbReference type="EMBL" id="MDQ2092325.1"/>
    </source>
</evidence>
<dbReference type="EMBL" id="JANHAX010000009">
    <property type="protein sequence ID" value="MDQ2092325.1"/>
    <property type="molecule type" value="Genomic_DNA"/>
</dbReference>
<dbReference type="RefSeq" id="WP_306737636.1">
    <property type="nucleotide sequence ID" value="NZ_JANHAX010000009.1"/>
</dbReference>
<gene>
    <name evidence="1" type="ORF">NO357_20660</name>
</gene>
<reference evidence="1" key="2">
    <citation type="submission" date="2023-02" db="EMBL/GenBank/DDBJ databases">
        <title>'Rhodoalgimonas zhirmunskyi' gen. nov., isolated from a red alga.</title>
        <authorList>
            <person name="Nedashkovskaya O.I."/>
            <person name="Otstavnykh N.Y."/>
            <person name="Bystritskaya E.P."/>
            <person name="Balabanova L.A."/>
            <person name="Isaeva M.P."/>
        </authorList>
    </citation>
    <scope>NUCLEOTIDE SEQUENCE</scope>
    <source>
        <strain evidence="1">KCTC 52189</strain>
    </source>
</reference>